<evidence type="ECO:0000313" key="2">
    <source>
        <dbReference type="EMBL" id="KAJ1207994.1"/>
    </source>
</evidence>
<protein>
    <submittedName>
        <fullName evidence="2">Uncharacterized protein</fullName>
    </submittedName>
</protein>
<proteinExistence type="predicted"/>
<keyword evidence="3" id="KW-1185">Reference proteome</keyword>
<evidence type="ECO:0000256" key="1">
    <source>
        <dbReference type="SAM" id="MobiDB-lite"/>
    </source>
</evidence>
<dbReference type="EMBL" id="JANPWB010000002">
    <property type="protein sequence ID" value="KAJ1207994.1"/>
    <property type="molecule type" value="Genomic_DNA"/>
</dbReference>
<feature type="region of interest" description="Disordered" evidence="1">
    <location>
        <begin position="148"/>
        <end position="169"/>
    </location>
</feature>
<sequence>MWANTSQSKHVKCDHMLAPYIGEKNEQSHSAVYLEDKLRPEQKRQADTRCLTTTSRLKLRDVALMRLRQAQMSDNPFLSHPLTIMTFKGTMITAAAGPYSITKNSSHFIEFLMLEDDEGEGSKGTQMQIWSNVTHEAAESCPSHGYGPLCDEEAEDEQGSQRHHARESARPLWVIQKAKRLIEEI</sequence>
<accession>A0AAV7W1Z6</accession>
<name>A0AAV7W1Z6_PLEWA</name>
<gene>
    <name evidence="2" type="ORF">NDU88_003384</name>
</gene>
<dbReference type="Proteomes" id="UP001066276">
    <property type="component" value="Chromosome 1_2"/>
</dbReference>
<reference evidence="2" key="1">
    <citation type="journal article" date="2022" name="bioRxiv">
        <title>Sequencing and chromosome-scale assembly of the giantPleurodeles waltlgenome.</title>
        <authorList>
            <person name="Brown T."/>
            <person name="Elewa A."/>
            <person name="Iarovenko S."/>
            <person name="Subramanian E."/>
            <person name="Araus A.J."/>
            <person name="Petzold A."/>
            <person name="Susuki M."/>
            <person name="Suzuki K.-i.T."/>
            <person name="Hayashi T."/>
            <person name="Toyoda A."/>
            <person name="Oliveira C."/>
            <person name="Osipova E."/>
            <person name="Leigh N.D."/>
            <person name="Simon A."/>
            <person name="Yun M.H."/>
        </authorList>
    </citation>
    <scope>NUCLEOTIDE SEQUENCE</scope>
    <source>
        <strain evidence="2">20211129_DDA</strain>
        <tissue evidence="2">Liver</tissue>
    </source>
</reference>
<organism evidence="2 3">
    <name type="scientific">Pleurodeles waltl</name>
    <name type="common">Iberian ribbed newt</name>
    <dbReference type="NCBI Taxonomy" id="8319"/>
    <lineage>
        <taxon>Eukaryota</taxon>
        <taxon>Metazoa</taxon>
        <taxon>Chordata</taxon>
        <taxon>Craniata</taxon>
        <taxon>Vertebrata</taxon>
        <taxon>Euteleostomi</taxon>
        <taxon>Amphibia</taxon>
        <taxon>Batrachia</taxon>
        <taxon>Caudata</taxon>
        <taxon>Salamandroidea</taxon>
        <taxon>Salamandridae</taxon>
        <taxon>Pleurodelinae</taxon>
        <taxon>Pleurodeles</taxon>
    </lineage>
</organism>
<dbReference type="AlphaFoldDB" id="A0AAV7W1Z6"/>
<comment type="caution">
    <text evidence="2">The sequence shown here is derived from an EMBL/GenBank/DDBJ whole genome shotgun (WGS) entry which is preliminary data.</text>
</comment>
<evidence type="ECO:0000313" key="3">
    <source>
        <dbReference type="Proteomes" id="UP001066276"/>
    </source>
</evidence>